<gene>
    <name evidence="1" type="ORF">BDN72DRAFT_840014</name>
</gene>
<name>A0ACD3AVY4_9AGAR</name>
<evidence type="ECO:0000313" key="2">
    <source>
        <dbReference type="Proteomes" id="UP000308600"/>
    </source>
</evidence>
<reference evidence="1 2" key="1">
    <citation type="journal article" date="2019" name="Nat. Ecol. Evol.">
        <title>Megaphylogeny resolves global patterns of mushroom evolution.</title>
        <authorList>
            <person name="Varga T."/>
            <person name="Krizsan K."/>
            <person name="Foldi C."/>
            <person name="Dima B."/>
            <person name="Sanchez-Garcia M."/>
            <person name="Sanchez-Ramirez S."/>
            <person name="Szollosi G.J."/>
            <person name="Szarkandi J.G."/>
            <person name="Papp V."/>
            <person name="Albert L."/>
            <person name="Andreopoulos W."/>
            <person name="Angelini C."/>
            <person name="Antonin V."/>
            <person name="Barry K.W."/>
            <person name="Bougher N.L."/>
            <person name="Buchanan P."/>
            <person name="Buyck B."/>
            <person name="Bense V."/>
            <person name="Catcheside P."/>
            <person name="Chovatia M."/>
            <person name="Cooper J."/>
            <person name="Damon W."/>
            <person name="Desjardin D."/>
            <person name="Finy P."/>
            <person name="Geml J."/>
            <person name="Haridas S."/>
            <person name="Hughes K."/>
            <person name="Justo A."/>
            <person name="Karasinski D."/>
            <person name="Kautmanova I."/>
            <person name="Kiss B."/>
            <person name="Kocsube S."/>
            <person name="Kotiranta H."/>
            <person name="LaButti K.M."/>
            <person name="Lechner B.E."/>
            <person name="Liimatainen K."/>
            <person name="Lipzen A."/>
            <person name="Lukacs Z."/>
            <person name="Mihaltcheva S."/>
            <person name="Morgado L.N."/>
            <person name="Niskanen T."/>
            <person name="Noordeloos M.E."/>
            <person name="Ohm R.A."/>
            <person name="Ortiz-Santana B."/>
            <person name="Ovrebo C."/>
            <person name="Racz N."/>
            <person name="Riley R."/>
            <person name="Savchenko A."/>
            <person name="Shiryaev A."/>
            <person name="Soop K."/>
            <person name="Spirin V."/>
            <person name="Szebenyi C."/>
            <person name="Tomsovsky M."/>
            <person name="Tulloss R.E."/>
            <person name="Uehling J."/>
            <person name="Grigoriev I.V."/>
            <person name="Vagvolgyi C."/>
            <person name="Papp T."/>
            <person name="Martin F.M."/>
            <person name="Miettinen O."/>
            <person name="Hibbett D.S."/>
            <person name="Nagy L.G."/>
        </authorList>
    </citation>
    <scope>NUCLEOTIDE SEQUENCE [LARGE SCALE GENOMIC DNA]</scope>
    <source>
        <strain evidence="1 2">NL-1719</strain>
    </source>
</reference>
<protein>
    <submittedName>
        <fullName evidence="1">Uncharacterized protein</fullName>
    </submittedName>
</protein>
<dbReference type="Proteomes" id="UP000308600">
    <property type="component" value="Unassembled WGS sequence"/>
</dbReference>
<organism evidence="1 2">
    <name type="scientific">Pluteus cervinus</name>
    <dbReference type="NCBI Taxonomy" id="181527"/>
    <lineage>
        <taxon>Eukaryota</taxon>
        <taxon>Fungi</taxon>
        <taxon>Dikarya</taxon>
        <taxon>Basidiomycota</taxon>
        <taxon>Agaricomycotina</taxon>
        <taxon>Agaricomycetes</taxon>
        <taxon>Agaricomycetidae</taxon>
        <taxon>Agaricales</taxon>
        <taxon>Pluteineae</taxon>
        <taxon>Pluteaceae</taxon>
        <taxon>Pluteus</taxon>
    </lineage>
</organism>
<dbReference type="EMBL" id="ML208325">
    <property type="protein sequence ID" value="TFK69752.1"/>
    <property type="molecule type" value="Genomic_DNA"/>
</dbReference>
<evidence type="ECO:0000313" key="1">
    <source>
        <dbReference type="EMBL" id="TFK69752.1"/>
    </source>
</evidence>
<keyword evidence="2" id="KW-1185">Reference proteome</keyword>
<proteinExistence type="predicted"/>
<accession>A0ACD3AVY4</accession>
<sequence>MDPHLELRQKLDEEITKLERRLHILRFKRNSLIPIATLPCEIIQHIFVLSHQADWNPLRVARKASLVVSWVSQRWREIALDTPLLWSHVDFINVDWVRLAISRSRNRQLELSFHLPGGNWHYGELISVALCNIAKTKTLEVRSEQDSELPFQVSSCSLHNLWDAPAALLEQLCLEHFYLYNPSKPIQFPLLTTLHLGHCEFTWETIPLFPNLTALTIIKPHSFVSVTRFLADIIIPMADRIQHLALTHVFIDFDPTGPPPLPAERISLGKLARLHLDNHPALLLQLFRHIAFRRQVQISLSVRDDPELEFPTFSELVLCRGVDAWPVKSIYVFGWEGNLVMRIEEDWEAPSGDLDGRYYYSAPKVSSDFLELVFPNYSPQIFSLFHILPFTPIRALTIHGPQPEAILIEAIRSFSTLESIKFLSLDTTAIPSCGAWMESRTLHIEEDGEYEEMTDEWLDGGQEFLGFRGLRELRLFRSEPGECVDLSMDYDDQISDMLQWVKVRKRFRIPIERLVLEGVVLDAEKFKRVGRFVGRVE</sequence>